<proteinExistence type="predicted"/>
<evidence type="ECO:0000313" key="2">
    <source>
        <dbReference type="Proteomes" id="UP000591131"/>
    </source>
</evidence>
<dbReference type="EMBL" id="JAAPAO010002279">
    <property type="protein sequence ID" value="KAF4647939.1"/>
    <property type="molecule type" value="Genomic_DNA"/>
</dbReference>
<gene>
    <name evidence="1" type="ORF">FOL47_003940</name>
</gene>
<reference evidence="1 2" key="1">
    <citation type="submission" date="2020-04" db="EMBL/GenBank/DDBJ databases">
        <title>Perkinsus chesapeaki whole genome sequence.</title>
        <authorList>
            <person name="Bogema D.R."/>
        </authorList>
    </citation>
    <scope>NUCLEOTIDE SEQUENCE [LARGE SCALE GENOMIC DNA]</scope>
    <source>
        <strain evidence="1">ATCC PRA-425</strain>
    </source>
</reference>
<dbReference type="Proteomes" id="UP000591131">
    <property type="component" value="Unassembled WGS sequence"/>
</dbReference>
<comment type="caution">
    <text evidence="1">The sequence shown here is derived from an EMBL/GenBank/DDBJ whole genome shotgun (WGS) entry which is preliminary data.</text>
</comment>
<evidence type="ECO:0000313" key="1">
    <source>
        <dbReference type="EMBL" id="KAF4647939.1"/>
    </source>
</evidence>
<sequence>SFSGHSRHWRNIRAILSPFICVNSDDYTVRRLSANGSIARTASPWHLLSSGRTADYAYSDADGNRDS</sequence>
<name>A0A7J6KML6_PERCH</name>
<organism evidence="1 2">
    <name type="scientific">Perkinsus chesapeaki</name>
    <name type="common">Clam parasite</name>
    <name type="synonym">Perkinsus andrewsi</name>
    <dbReference type="NCBI Taxonomy" id="330153"/>
    <lineage>
        <taxon>Eukaryota</taxon>
        <taxon>Sar</taxon>
        <taxon>Alveolata</taxon>
        <taxon>Perkinsozoa</taxon>
        <taxon>Perkinsea</taxon>
        <taxon>Perkinsida</taxon>
        <taxon>Perkinsidae</taxon>
        <taxon>Perkinsus</taxon>
    </lineage>
</organism>
<accession>A0A7J6KML6</accession>
<feature type="non-terminal residue" evidence="1">
    <location>
        <position position="67"/>
    </location>
</feature>
<feature type="non-terminal residue" evidence="1">
    <location>
        <position position="1"/>
    </location>
</feature>
<keyword evidence="2" id="KW-1185">Reference proteome</keyword>
<protein>
    <submittedName>
        <fullName evidence="1">Uncharacterized protein</fullName>
    </submittedName>
</protein>
<dbReference type="AlphaFoldDB" id="A0A7J6KML6"/>